<dbReference type="AlphaFoldDB" id="A0A0D0DDA9"/>
<accession>A0A0D0DDA9</accession>
<evidence type="ECO:0000313" key="2">
    <source>
        <dbReference type="EMBL" id="KIK82296.1"/>
    </source>
</evidence>
<feature type="region of interest" description="Disordered" evidence="1">
    <location>
        <begin position="53"/>
        <end position="84"/>
    </location>
</feature>
<dbReference type="InParanoid" id="A0A0D0DDA9"/>
<dbReference type="HOGENOM" id="CLU_2528173_0_0_1"/>
<gene>
    <name evidence="2" type="ORF">PAXRUDRAFT_832291</name>
</gene>
<name>A0A0D0DDA9_9AGAM</name>
<protein>
    <submittedName>
        <fullName evidence="2">Uncharacterized protein</fullName>
    </submittedName>
</protein>
<feature type="compositionally biased region" description="Basic and acidic residues" evidence="1">
    <location>
        <begin position="53"/>
        <end position="77"/>
    </location>
</feature>
<evidence type="ECO:0000313" key="3">
    <source>
        <dbReference type="Proteomes" id="UP000054538"/>
    </source>
</evidence>
<sequence>MEIEEEERITFSRDNAGRDERTNMLIDEVKMLIKYWRGVWEGLGLRLVARRKADQIGQKREKGSDPKRDLEKTDTRKGQHTLGV</sequence>
<evidence type="ECO:0000256" key="1">
    <source>
        <dbReference type="SAM" id="MobiDB-lite"/>
    </source>
</evidence>
<dbReference type="Proteomes" id="UP000054538">
    <property type="component" value="Unassembled WGS sequence"/>
</dbReference>
<proteinExistence type="predicted"/>
<keyword evidence="3" id="KW-1185">Reference proteome</keyword>
<organism evidence="2 3">
    <name type="scientific">Paxillus rubicundulus Ve08.2h10</name>
    <dbReference type="NCBI Taxonomy" id="930991"/>
    <lineage>
        <taxon>Eukaryota</taxon>
        <taxon>Fungi</taxon>
        <taxon>Dikarya</taxon>
        <taxon>Basidiomycota</taxon>
        <taxon>Agaricomycotina</taxon>
        <taxon>Agaricomycetes</taxon>
        <taxon>Agaricomycetidae</taxon>
        <taxon>Boletales</taxon>
        <taxon>Paxilineae</taxon>
        <taxon>Paxillaceae</taxon>
        <taxon>Paxillus</taxon>
    </lineage>
</organism>
<dbReference type="EMBL" id="KN825645">
    <property type="protein sequence ID" value="KIK82296.1"/>
    <property type="molecule type" value="Genomic_DNA"/>
</dbReference>
<reference evidence="3" key="2">
    <citation type="submission" date="2015-01" db="EMBL/GenBank/DDBJ databases">
        <title>Evolutionary Origins and Diversification of the Mycorrhizal Mutualists.</title>
        <authorList>
            <consortium name="DOE Joint Genome Institute"/>
            <consortium name="Mycorrhizal Genomics Consortium"/>
            <person name="Kohler A."/>
            <person name="Kuo A."/>
            <person name="Nagy L.G."/>
            <person name="Floudas D."/>
            <person name="Copeland A."/>
            <person name="Barry K.W."/>
            <person name="Cichocki N."/>
            <person name="Veneault-Fourrey C."/>
            <person name="LaButti K."/>
            <person name="Lindquist E.A."/>
            <person name="Lipzen A."/>
            <person name="Lundell T."/>
            <person name="Morin E."/>
            <person name="Murat C."/>
            <person name="Riley R."/>
            <person name="Ohm R."/>
            <person name="Sun H."/>
            <person name="Tunlid A."/>
            <person name="Henrissat B."/>
            <person name="Grigoriev I.V."/>
            <person name="Hibbett D.S."/>
            <person name="Martin F."/>
        </authorList>
    </citation>
    <scope>NUCLEOTIDE SEQUENCE [LARGE SCALE GENOMIC DNA]</scope>
    <source>
        <strain evidence="3">Ve08.2h10</strain>
    </source>
</reference>
<reference evidence="2 3" key="1">
    <citation type="submission" date="2014-04" db="EMBL/GenBank/DDBJ databases">
        <authorList>
            <consortium name="DOE Joint Genome Institute"/>
            <person name="Kuo A."/>
            <person name="Kohler A."/>
            <person name="Jargeat P."/>
            <person name="Nagy L.G."/>
            <person name="Floudas D."/>
            <person name="Copeland A."/>
            <person name="Barry K.W."/>
            <person name="Cichocki N."/>
            <person name="Veneault-Fourrey C."/>
            <person name="LaButti K."/>
            <person name="Lindquist E.A."/>
            <person name="Lipzen A."/>
            <person name="Lundell T."/>
            <person name="Morin E."/>
            <person name="Murat C."/>
            <person name="Sun H."/>
            <person name="Tunlid A."/>
            <person name="Henrissat B."/>
            <person name="Grigoriev I.V."/>
            <person name="Hibbett D.S."/>
            <person name="Martin F."/>
            <person name="Nordberg H.P."/>
            <person name="Cantor M.N."/>
            <person name="Hua S.X."/>
        </authorList>
    </citation>
    <scope>NUCLEOTIDE SEQUENCE [LARGE SCALE GENOMIC DNA]</scope>
    <source>
        <strain evidence="2 3">Ve08.2h10</strain>
    </source>
</reference>